<dbReference type="Proteomes" id="UP000694844">
    <property type="component" value="Chromosome 10"/>
</dbReference>
<sequence>MLFKKVVALVFMNCMVQNAAFLVQGGGGDPFQASTSGPVGRDTTLSLLLKEMLDLKGQVQNQEQEIRKLKSKSLENNVTTITLNQLMSEFVDLKHSFGIIKHEFDQTNNLTGLQKITERLDNMAQTIQHLTLTQQVHEIHFEENNRTVYEELDNLNTTLAGLLTDQDSTNRTLMKEVSNSVHVTDIHRLDVDISTLRTSIATLETNTQSKFIGVRLFGGTSNSGRVELFYHGVWGTVCDDYTNNNFAKVVCRMLGKRTTHATVYTAGGGYLMPIILDDVVCLGSENDLFACSHTPVYFSNCGHDEDIGVTCG</sequence>
<dbReference type="PANTHER" id="PTHR48071">
    <property type="entry name" value="SRCR DOMAIN-CONTAINING PROTEIN"/>
    <property type="match status" value="1"/>
</dbReference>
<proteinExistence type="predicted"/>
<evidence type="ECO:0000256" key="1">
    <source>
        <dbReference type="ARBA" id="ARBA00022729"/>
    </source>
</evidence>
<dbReference type="OrthoDB" id="10066015at2759"/>
<evidence type="ECO:0000256" key="2">
    <source>
        <dbReference type="ARBA" id="ARBA00023157"/>
    </source>
</evidence>
<dbReference type="SUPFAM" id="SSF56487">
    <property type="entry name" value="SRCR-like"/>
    <property type="match status" value="1"/>
</dbReference>
<evidence type="ECO:0000259" key="6">
    <source>
        <dbReference type="PROSITE" id="PS50287"/>
    </source>
</evidence>
<evidence type="ECO:0000313" key="8">
    <source>
        <dbReference type="RefSeq" id="XP_022312268.1"/>
    </source>
</evidence>
<feature type="domain" description="SRCR" evidence="6">
    <location>
        <begin position="214"/>
        <end position="312"/>
    </location>
</feature>
<gene>
    <name evidence="8" type="primary">LOC111117435</name>
</gene>
<dbReference type="InterPro" id="IPR001190">
    <property type="entry name" value="SRCR"/>
</dbReference>
<dbReference type="InterPro" id="IPR036772">
    <property type="entry name" value="SRCR-like_dom_sf"/>
</dbReference>
<keyword evidence="4" id="KW-0175">Coiled coil</keyword>
<dbReference type="AlphaFoldDB" id="A0A8B8C946"/>
<feature type="chain" id="PRO_5034924425" evidence="5">
    <location>
        <begin position="21"/>
        <end position="312"/>
    </location>
</feature>
<keyword evidence="7" id="KW-1185">Reference proteome</keyword>
<feature type="signal peptide" evidence="5">
    <location>
        <begin position="1"/>
        <end position="20"/>
    </location>
</feature>
<name>A0A8B8C946_CRAVI</name>
<dbReference type="PRINTS" id="PR00258">
    <property type="entry name" value="SPERACTRCPTR"/>
</dbReference>
<organism evidence="7 8">
    <name type="scientific">Crassostrea virginica</name>
    <name type="common">Eastern oyster</name>
    <dbReference type="NCBI Taxonomy" id="6565"/>
    <lineage>
        <taxon>Eukaryota</taxon>
        <taxon>Metazoa</taxon>
        <taxon>Spiralia</taxon>
        <taxon>Lophotrochozoa</taxon>
        <taxon>Mollusca</taxon>
        <taxon>Bivalvia</taxon>
        <taxon>Autobranchia</taxon>
        <taxon>Pteriomorphia</taxon>
        <taxon>Ostreida</taxon>
        <taxon>Ostreoidea</taxon>
        <taxon>Ostreidae</taxon>
        <taxon>Crassostrea</taxon>
    </lineage>
</organism>
<evidence type="ECO:0000256" key="4">
    <source>
        <dbReference type="SAM" id="Coils"/>
    </source>
</evidence>
<dbReference type="Pfam" id="PF00530">
    <property type="entry name" value="SRCR"/>
    <property type="match status" value="1"/>
</dbReference>
<feature type="disulfide bond" evidence="3">
    <location>
        <begin position="281"/>
        <end position="291"/>
    </location>
</feature>
<accession>A0A8B8C946</accession>
<dbReference type="FunFam" id="3.10.250.10:FF:000001">
    <property type="entry name" value="Lysyl oxidase 4 isoform X1"/>
    <property type="match status" value="1"/>
</dbReference>
<dbReference type="PROSITE" id="PS50287">
    <property type="entry name" value="SRCR_2"/>
    <property type="match status" value="1"/>
</dbReference>
<dbReference type="Gene3D" id="3.10.250.10">
    <property type="entry name" value="SRCR-like domain"/>
    <property type="match status" value="1"/>
</dbReference>
<keyword evidence="2 3" id="KW-1015">Disulfide bond</keyword>
<dbReference type="PANTHER" id="PTHR48071:SF18">
    <property type="entry name" value="DELETED IN MALIGNANT BRAIN TUMORS 1 PROTEIN-RELATED"/>
    <property type="match status" value="1"/>
</dbReference>
<dbReference type="SMART" id="SM00202">
    <property type="entry name" value="SR"/>
    <property type="match status" value="1"/>
</dbReference>
<comment type="caution">
    <text evidence="3">Lacks conserved residue(s) required for the propagation of feature annotation.</text>
</comment>
<evidence type="ECO:0000256" key="3">
    <source>
        <dbReference type="PROSITE-ProRule" id="PRU00196"/>
    </source>
</evidence>
<evidence type="ECO:0000313" key="7">
    <source>
        <dbReference type="Proteomes" id="UP000694844"/>
    </source>
</evidence>
<keyword evidence="1 5" id="KW-0732">Signal</keyword>
<protein>
    <submittedName>
        <fullName evidence="8">Deleted in malignant brain tumors 1 protein-like</fullName>
    </submittedName>
</protein>
<reference evidence="8" key="1">
    <citation type="submission" date="2025-08" db="UniProtKB">
        <authorList>
            <consortium name="RefSeq"/>
        </authorList>
    </citation>
    <scope>IDENTIFICATION</scope>
    <source>
        <tissue evidence="8">Whole sample</tissue>
    </source>
</reference>
<dbReference type="GO" id="GO:0016020">
    <property type="term" value="C:membrane"/>
    <property type="evidence" value="ECO:0007669"/>
    <property type="project" value="InterPro"/>
</dbReference>
<dbReference type="GeneID" id="111117435"/>
<feature type="coiled-coil region" evidence="4">
    <location>
        <begin position="45"/>
        <end position="72"/>
    </location>
</feature>
<evidence type="ECO:0000256" key="5">
    <source>
        <dbReference type="SAM" id="SignalP"/>
    </source>
</evidence>
<dbReference type="KEGG" id="cvn:111117435"/>
<dbReference type="RefSeq" id="XP_022312268.1">
    <property type="nucleotide sequence ID" value="XM_022456560.1"/>
</dbReference>